<dbReference type="STRING" id="644352.J3PIP2"/>
<evidence type="ECO:0000259" key="1">
    <source>
        <dbReference type="Pfam" id="PF13391"/>
    </source>
</evidence>
<evidence type="ECO:0000313" key="3">
    <source>
        <dbReference type="EnsemblFungi" id="EJT69103"/>
    </source>
</evidence>
<dbReference type="EMBL" id="GL385406">
    <property type="protein sequence ID" value="EJT69103.1"/>
    <property type="molecule type" value="Genomic_DNA"/>
</dbReference>
<reference evidence="2" key="2">
    <citation type="submission" date="2010-07" db="EMBL/GenBank/DDBJ databases">
        <authorList>
            <consortium name="The Broad Institute Genome Sequencing Platform"/>
            <consortium name="Broad Institute Genome Sequencing Center for Infectious Disease"/>
            <person name="Ma L.-J."/>
            <person name="Dead R."/>
            <person name="Young S."/>
            <person name="Zeng Q."/>
            <person name="Koehrsen M."/>
            <person name="Alvarado L."/>
            <person name="Berlin A."/>
            <person name="Chapman S.B."/>
            <person name="Chen Z."/>
            <person name="Freedman E."/>
            <person name="Gellesch M."/>
            <person name="Goldberg J."/>
            <person name="Griggs A."/>
            <person name="Gujja S."/>
            <person name="Heilman E.R."/>
            <person name="Heiman D."/>
            <person name="Hepburn T."/>
            <person name="Howarth C."/>
            <person name="Jen D."/>
            <person name="Larson L."/>
            <person name="Mehta T."/>
            <person name="Neiman D."/>
            <person name="Pearson M."/>
            <person name="Roberts A."/>
            <person name="Saif S."/>
            <person name="Shea T."/>
            <person name="Shenoy N."/>
            <person name="Sisk P."/>
            <person name="Stolte C."/>
            <person name="Sykes S."/>
            <person name="Walk T."/>
            <person name="White J."/>
            <person name="Yandava C."/>
            <person name="Haas B."/>
            <person name="Nusbaum C."/>
            <person name="Birren B."/>
        </authorList>
    </citation>
    <scope>NUCLEOTIDE SEQUENCE</scope>
    <source>
        <strain evidence="2">R3-111a-1</strain>
    </source>
</reference>
<proteinExistence type="predicted"/>
<organism evidence="2">
    <name type="scientific">Gaeumannomyces tritici (strain R3-111a-1)</name>
    <name type="common">Wheat and barley take-all root rot fungus</name>
    <name type="synonym">Gaeumannomyces graminis var. tritici</name>
    <dbReference type="NCBI Taxonomy" id="644352"/>
    <lineage>
        <taxon>Eukaryota</taxon>
        <taxon>Fungi</taxon>
        <taxon>Dikarya</taxon>
        <taxon>Ascomycota</taxon>
        <taxon>Pezizomycotina</taxon>
        <taxon>Sordariomycetes</taxon>
        <taxon>Sordariomycetidae</taxon>
        <taxon>Magnaporthales</taxon>
        <taxon>Magnaporthaceae</taxon>
        <taxon>Gaeumannomyces</taxon>
    </lineage>
</organism>
<name>J3PIP2_GAET3</name>
<dbReference type="AlphaFoldDB" id="J3PIP2"/>
<dbReference type="VEuPathDB" id="FungiDB:GGTG_13371"/>
<dbReference type="GeneID" id="20353829"/>
<dbReference type="OrthoDB" id="2104739at2759"/>
<evidence type="ECO:0000313" key="2">
    <source>
        <dbReference type="EMBL" id="EJT69103.1"/>
    </source>
</evidence>
<accession>J3PIP2</accession>
<dbReference type="Proteomes" id="UP000006039">
    <property type="component" value="Unassembled WGS sequence"/>
</dbReference>
<keyword evidence="4" id="KW-1185">Reference proteome</keyword>
<dbReference type="InterPro" id="IPR003615">
    <property type="entry name" value="HNH_nuc"/>
</dbReference>
<reference evidence="2" key="3">
    <citation type="submission" date="2010-09" db="EMBL/GenBank/DDBJ databases">
        <title>Annotation of Gaeumannomyces graminis var. tritici R3-111a-1.</title>
        <authorList>
            <consortium name="The Broad Institute Genome Sequencing Platform"/>
            <person name="Ma L.-J."/>
            <person name="Dead R."/>
            <person name="Young S.K."/>
            <person name="Zeng Q."/>
            <person name="Gargeya S."/>
            <person name="Fitzgerald M."/>
            <person name="Haas B."/>
            <person name="Abouelleil A."/>
            <person name="Alvarado L."/>
            <person name="Arachchi H.M."/>
            <person name="Berlin A."/>
            <person name="Brown A."/>
            <person name="Chapman S.B."/>
            <person name="Chen Z."/>
            <person name="Dunbar C."/>
            <person name="Freedman E."/>
            <person name="Gearin G."/>
            <person name="Gellesch M."/>
            <person name="Goldberg J."/>
            <person name="Griggs A."/>
            <person name="Gujja S."/>
            <person name="Heiman D."/>
            <person name="Howarth C."/>
            <person name="Larson L."/>
            <person name="Lui A."/>
            <person name="MacDonald P.J.P."/>
            <person name="Mehta T."/>
            <person name="Montmayeur A."/>
            <person name="Murphy C."/>
            <person name="Neiman D."/>
            <person name="Pearson M."/>
            <person name="Priest M."/>
            <person name="Roberts A."/>
            <person name="Saif S."/>
            <person name="Shea T."/>
            <person name="Shenoy N."/>
            <person name="Sisk P."/>
            <person name="Stolte C."/>
            <person name="Sykes S."/>
            <person name="Yandava C."/>
            <person name="Wortman J."/>
            <person name="Nusbaum C."/>
            <person name="Birren B."/>
        </authorList>
    </citation>
    <scope>NUCLEOTIDE SEQUENCE</scope>
    <source>
        <strain evidence="2">R3-111a-1</strain>
    </source>
</reference>
<dbReference type="eggNOG" id="ENOG502SCMH">
    <property type="taxonomic scope" value="Eukaryota"/>
</dbReference>
<sequence length="413" mass="44684">MDLGANPYEAKPLNRHRSSLEGTMILPAGTPALLPDDTRAQAKARLYHILENLEALAGAAAAANHRPQQGYNRPALVRLTYEYTISDQSKSLFLTSFFESLALPLTGNVTDADVDFGNTEVAAGLGTSVDAFAEYLMNNFFSPLKAASNKTPQPSPITHSAIQRAQGSSLPQSFVGTPDRVSALRGLCLVRDRHRCVISRKFDITEARKRFKAANGGAVLDDDGLSLSPHDFGPLEVAHILPHSLAKSSSDSLLDPARKAALDVLNMFDAGVVRLIEGAEIDRPYNAISLSHHHHLEFGSFRIFFEPVLDNQPPHTYRINGFDPFFDQSLGLPVTRTLYLTQDKTIDPPSSRLLAIHRAIAHILHLSGAGDYIDRVLRDAEENGVRSDGSTALGLLVSARLSLGRVAGIGAGA</sequence>
<dbReference type="HOGENOM" id="CLU_043858_1_1_1"/>
<gene>
    <name evidence="3" type="primary">20353829</name>
    <name evidence="2" type="ORF">GGTG_13371</name>
</gene>
<reference evidence="3" key="4">
    <citation type="journal article" date="2015" name="G3 (Bethesda)">
        <title>Genome sequences of three phytopathogenic species of the Magnaporthaceae family of fungi.</title>
        <authorList>
            <person name="Okagaki L.H."/>
            <person name="Nunes C.C."/>
            <person name="Sailsbery J."/>
            <person name="Clay B."/>
            <person name="Brown D."/>
            <person name="John T."/>
            <person name="Oh Y."/>
            <person name="Young N."/>
            <person name="Fitzgerald M."/>
            <person name="Haas B.J."/>
            <person name="Zeng Q."/>
            <person name="Young S."/>
            <person name="Adiconis X."/>
            <person name="Fan L."/>
            <person name="Levin J.Z."/>
            <person name="Mitchell T.K."/>
            <person name="Okubara P.A."/>
            <person name="Farman M.L."/>
            <person name="Kohn L.M."/>
            <person name="Birren B."/>
            <person name="Ma L.-J."/>
            <person name="Dean R.A."/>
        </authorList>
    </citation>
    <scope>NUCLEOTIDE SEQUENCE</scope>
    <source>
        <strain evidence="3">R3-111a-1</strain>
    </source>
</reference>
<feature type="domain" description="HNH nuclease" evidence="1">
    <location>
        <begin position="232"/>
        <end position="306"/>
    </location>
</feature>
<reference evidence="3" key="5">
    <citation type="submission" date="2018-04" db="UniProtKB">
        <authorList>
            <consortium name="EnsemblFungi"/>
        </authorList>
    </citation>
    <scope>IDENTIFICATION</scope>
    <source>
        <strain evidence="3">R3-111a-1</strain>
    </source>
</reference>
<dbReference type="Pfam" id="PF13391">
    <property type="entry name" value="HNH_2"/>
    <property type="match status" value="1"/>
</dbReference>
<protein>
    <recommendedName>
        <fullName evidence="1">HNH nuclease domain-containing protein</fullName>
    </recommendedName>
</protein>
<evidence type="ECO:0000313" key="4">
    <source>
        <dbReference type="Proteomes" id="UP000006039"/>
    </source>
</evidence>
<dbReference type="EnsemblFungi" id="EJT69103">
    <property type="protein sequence ID" value="EJT69103"/>
    <property type="gene ID" value="GGTG_13371"/>
</dbReference>
<dbReference type="RefSeq" id="XP_009229541.1">
    <property type="nucleotide sequence ID" value="XM_009231277.1"/>
</dbReference>
<reference evidence="4" key="1">
    <citation type="submission" date="2010-07" db="EMBL/GenBank/DDBJ databases">
        <title>The genome sequence of Gaeumannomyces graminis var. tritici strain R3-111a-1.</title>
        <authorList>
            <consortium name="The Broad Institute Genome Sequencing Platform"/>
            <person name="Ma L.-J."/>
            <person name="Dead R."/>
            <person name="Young S."/>
            <person name="Zeng Q."/>
            <person name="Koehrsen M."/>
            <person name="Alvarado L."/>
            <person name="Berlin A."/>
            <person name="Chapman S.B."/>
            <person name="Chen Z."/>
            <person name="Freedman E."/>
            <person name="Gellesch M."/>
            <person name="Goldberg J."/>
            <person name="Griggs A."/>
            <person name="Gujja S."/>
            <person name="Heilman E.R."/>
            <person name="Heiman D."/>
            <person name="Hepburn T."/>
            <person name="Howarth C."/>
            <person name="Jen D."/>
            <person name="Larson L."/>
            <person name="Mehta T."/>
            <person name="Neiman D."/>
            <person name="Pearson M."/>
            <person name="Roberts A."/>
            <person name="Saif S."/>
            <person name="Shea T."/>
            <person name="Shenoy N."/>
            <person name="Sisk P."/>
            <person name="Stolte C."/>
            <person name="Sykes S."/>
            <person name="Walk T."/>
            <person name="White J."/>
            <person name="Yandava C."/>
            <person name="Haas B."/>
            <person name="Nusbaum C."/>
            <person name="Birren B."/>
        </authorList>
    </citation>
    <scope>NUCLEOTIDE SEQUENCE [LARGE SCALE GENOMIC DNA]</scope>
    <source>
        <strain evidence="4">R3-111a-1</strain>
    </source>
</reference>